<proteinExistence type="predicted"/>
<dbReference type="RefSeq" id="WP_073537495.1">
    <property type="nucleotide sequence ID" value="NZ_CP018335.1"/>
</dbReference>
<name>A0A1L5F473_CLOKL</name>
<dbReference type="OrthoDB" id="1937513at2"/>
<accession>A0A1L5F473</accession>
<dbReference type="AlphaFoldDB" id="A0A1L5F473"/>
<dbReference type="EMBL" id="CP018335">
    <property type="protein sequence ID" value="APM37809.1"/>
    <property type="molecule type" value="Genomic_DNA"/>
</dbReference>
<sequence length="463" mass="55823">MSTSEKNKVLMTKEERNLIIKSNICDENENLKKILRLFKGSIKVKDLWKIKNIDVEVYNLIKTRDAVEEMKNSSSKEWAPKQYMGKIKKPCELCGNTKSEYKTTILNRINNNVLLVGTRCIHKFSEINKDLYGMTIYELERIVKKNPAKLDRIVYFNKICPYGKNIFSMWQNKYNEFEISFPNEYDDEFSNILKKGKRIYSLYINGKIDQNELKNFNSYMKEFEYLYNKCKKFHDDNKNNKYICTKKIEKFLLDRGLKITIEHIKRNGKITQDIAKYIYHIDFIKRFKDNIRKMFLKYRIQLKEINNMYIKCSYEYEGFDPILLDISLQNFSNNFSNIFYNLNINNLTKTELFNLLMIDDNYNNVYDFLGILNYILRGTSYNFYINERFYEKQQIELHKNNTKQYVIVKLNDILKKYMYVFYLSPSKIKLNLLDDIELIKNWTNEEEKEKYKIGDISKEWATD</sequence>
<evidence type="ECO:0000313" key="1">
    <source>
        <dbReference type="EMBL" id="APM37809.1"/>
    </source>
</evidence>
<gene>
    <name evidence="1" type="ORF">BS101_03165</name>
</gene>
<organism evidence="1 2">
    <name type="scientific">Clostridium kluyveri</name>
    <dbReference type="NCBI Taxonomy" id="1534"/>
    <lineage>
        <taxon>Bacteria</taxon>
        <taxon>Bacillati</taxon>
        <taxon>Bacillota</taxon>
        <taxon>Clostridia</taxon>
        <taxon>Eubacteriales</taxon>
        <taxon>Clostridiaceae</taxon>
        <taxon>Clostridium</taxon>
    </lineage>
</organism>
<reference evidence="1 2" key="1">
    <citation type="submission" date="2016-12" db="EMBL/GenBank/DDBJ databases">
        <title>Complete genome sequence of Clostridium kluyveri JZZ isolated from the pit mud of a Chinese flavor liquor-making factory.</title>
        <authorList>
            <person name="Wang Y."/>
        </authorList>
    </citation>
    <scope>NUCLEOTIDE SEQUENCE [LARGE SCALE GENOMIC DNA]</scope>
    <source>
        <strain evidence="1 2">JZZ</strain>
    </source>
</reference>
<evidence type="ECO:0000313" key="2">
    <source>
        <dbReference type="Proteomes" id="UP000184604"/>
    </source>
</evidence>
<protein>
    <submittedName>
        <fullName evidence="1">Uncharacterized protein</fullName>
    </submittedName>
</protein>
<dbReference type="Proteomes" id="UP000184604">
    <property type="component" value="Chromosome"/>
</dbReference>